<dbReference type="EMBL" id="LACB01000295">
    <property type="protein sequence ID" value="KAJ9485010.1"/>
    <property type="molecule type" value="Genomic_DNA"/>
</dbReference>
<comment type="caution">
    <text evidence="2">The sequence shown here is derived from an EMBL/GenBank/DDBJ whole genome shotgun (WGS) entry which is preliminary data.</text>
</comment>
<proteinExistence type="predicted"/>
<sequence>MHEPSLSSTAWGVSPLYYALLTIVVPLGCRRLPVIFIQCTGMLTKPRKEPKQTNRNSKSMHGAIHLLRNLGPSEIVHHLVFFFNPGSLHCRKTLRERLGGIEIYPEDPPLVSRDHHIPRLRITMKNPRKMNVLEYMTKFT</sequence>
<evidence type="ECO:0000313" key="3">
    <source>
        <dbReference type="Proteomes" id="UP001227192"/>
    </source>
</evidence>
<evidence type="ECO:0000313" key="2">
    <source>
        <dbReference type="EMBL" id="KAJ9485010.1"/>
    </source>
</evidence>
<reference evidence="2" key="1">
    <citation type="submission" date="2015-06" db="EMBL/GenBank/DDBJ databases">
        <authorList>
            <person name="Nguyen H."/>
        </authorList>
    </citation>
    <scope>NUCLEOTIDE SEQUENCE</scope>
    <source>
        <strain evidence="2">DAOM 180753</strain>
    </source>
</reference>
<feature type="transmembrane region" description="Helical" evidence="1">
    <location>
        <begin position="16"/>
        <end position="37"/>
    </location>
</feature>
<keyword evidence="1" id="KW-1133">Transmembrane helix</keyword>
<reference evidence="2" key="2">
    <citation type="journal article" date="2016" name="Fungal Biol.">
        <title>Ochratoxin A production by Penicillium thymicola.</title>
        <authorList>
            <person name="Nguyen H.D.T."/>
            <person name="McMullin D.R."/>
            <person name="Ponomareva E."/>
            <person name="Riley R."/>
            <person name="Pomraning K.R."/>
            <person name="Baker S.E."/>
            <person name="Seifert K.A."/>
        </authorList>
    </citation>
    <scope>NUCLEOTIDE SEQUENCE</scope>
    <source>
        <strain evidence="2">DAOM 180753</strain>
    </source>
</reference>
<name>A0AAI9X5X2_PENTH</name>
<keyword evidence="1" id="KW-0812">Transmembrane</keyword>
<protein>
    <submittedName>
        <fullName evidence="2">Uncharacterized protein</fullName>
    </submittedName>
</protein>
<organism evidence="2 3">
    <name type="scientific">Penicillium thymicola</name>
    <dbReference type="NCBI Taxonomy" id="293382"/>
    <lineage>
        <taxon>Eukaryota</taxon>
        <taxon>Fungi</taxon>
        <taxon>Dikarya</taxon>
        <taxon>Ascomycota</taxon>
        <taxon>Pezizomycotina</taxon>
        <taxon>Eurotiomycetes</taxon>
        <taxon>Eurotiomycetidae</taxon>
        <taxon>Eurotiales</taxon>
        <taxon>Aspergillaceae</taxon>
        <taxon>Penicillium</taxon>
    </lineage>
</organism>
<accession>A0AAI9X5X2</accession>
<evidence type="ECO:0000256" key="1">
    <source>
        <dbReference type="SAM" id="Phobius"/>
    </source>
</evidence>
<keyword evidence="3" id="KW-1185">Reference proteome</keyword>
<gene>
    <name evidence="2" type="ORF">VN97_g8346</name>
</gene>
<keyword evidence="1" id="KW-0472">Membrane</keyword>
<dbReference type="AlphaFoldDB" id="A0AAI9X5X2"/>
<dbReference type="Proteomes" id="UP001227192">
    <property type="component" value="Unassembled WGS sequence"/>
</dbReference>